<dbReference type="VEuPathDB" id="FungiDB:CXQ85_003158"/>
<sequence length="127" mass="14460">MQSSNHLNCGLHSRSSVYHRSHRITNQATKLSPLIGCANNWNAVHVAIDLSSYQSVIVIQRREQSPQSDIIKADNQVPQTRCGDQSQRTTQVSWSHVHLTKSQRCNDCGVEYHDLRLVPFEQKALRI</sequence>
<dbReference type="AlphaFoldDB" id="A0A2V1B228"/>
<organism evidence="1 2">
    <name type="scientific">Candidozyma haemuli</name>
    <dbReference type="NCBI Taxonomy" id="45357"/>
    <lineage>
        <taxon>Eukaryota</taxon>
        <taxon>Fungi</taxon>
        <taxon>Dikarya</taxon>
        <taxon>Ascomycota</taxon>
        <taxon>Saccharomycotina</taxon>
        <taxon>Pichiomycetes</taxon>
        <taxon>Metschnikowiaceae</taxon>
        <taxon>Candidozyma</taxon>
    </lineage>
</organism>
<comment type="caution">
    <text evidence="1">The sequence shown here is derived from an EMBL/GenBank/DDBJ whole genome shotgun (WGS) entry which is preliminary data.</text>
</comment>
<proteinExistence type="predicted"/>
<accession>A0A2V1B228</accession>
<dbReference type="Proteomes" id="UP000244309">
    <property type="component" value="Unassembled WGS sequence"/>
</dbReference>
<name>A0A2V1B228_9ASCO</name>
<dbReference type="RefSeq" id="XP_025344361.1">
    <property type="nucleotide sequence ID" value="XM_025486811.1"/>
</dbReference>
<evidence type="ECO:0000313" key="1">
    <source>
        <dbReference type="EMBL" id="PVH23421.1"/>
    </source>
</evidence>
<keyword evidence="2" id="KW-1185">Reference proteome</keyword>
<reference evidence="1 2" key="1">
    <citation type="submission" date="2017-12" db="EMBL/GenBank/DDBJ databases">
        <title>Genome Sequence of a Multidrug-Resistant Candida haemulonii Isolate from a Patient with Chronic Leg Ulcers in Israel.</title>
        <authorList>
            <person name="Chow N.A."/>
            <person name="Gade L."/>
            <person name="Batra D."/>
            <person name="Rowe L.A."/>
            <person name="Ben-Ami R."/>
            <person name="Loparev V.N."/>
            <person name="Litvintseva A.P."/>
        </authorList>
    </citation>
    <scope>NUCLEOTIDE SEQUENCE [LARGE SCALE GENOMIC DNA]</scope>
    <source>
        <strain evidence="1 2">B11899</strain>
    </source>
</reference>
<dbReference type="GeneID" id="37008489"/>
<gene>
    <name evidence="1" type="ORF">CXQ85_003158</name>
</gene>
<evidence type="ECO:0000313" key="2">
    <source>
        <dbReference type="Proteomes" id="UP000244309"/>
    </source>
</evidence>
<dbReference type="EMBL" id="PKFO01000010">
    <property type="protein sequence ID" value="PVH23421.1"/>
    <property type="molecule type" value="Genomic_DNA"/>
</dbReference>
<protein>
    <submittedName>
        <fullName evidence="1">Uncharacterized protein</fullName>
    </submittedName>
</protein>